<dbReference type="FunFam" id="2.30.29.150:FF:000001">
    <property type="entry name" value="Fact complex subunit ssrp1"/>
    <property type="match status" value="1"/>
</dbReference>
<dbReference type="InterPro" id="IPR013719">
    <property type="entry name" value="RTT106/SPT16-like_middle_dom"/>
</dbReference>
<dbReference type="InterPro" id="IPR024954">
    <property type="entry name" value="SSRP1_DD"/>
</dbReference>
<keyword evidence="5 12" id="KW-0227">DNA damage</keyword>
<dbReference type="InterPro" id="IPR009071">
    <property type="entry name" value="HMG_box_dom"/>
</dbReference>
<evidence type="ECO:0000256" key="2">
    <source>
        <dbReference type="ARBA" id="ARBA00011111"/>
    </source>
</evidence>
<dbReference type="Gene3D" id="2.30.29.220">
    <property type="entry name" value="Structure-specific recognition protein (SSRP1)"/>
    <property type="match status" value="1"/>
</dbReference>
<feature type="compositionally biased region" description="Acidic residues" evidence="13">
    <location>
        <begin position="481"/>
        <end position="516"/>
    </location>
</feature>
<organism evidence="15 16">
    <name type="scientific">Coccomyxa viridis</name>
    <dbReference type="NCBI Taxonomy" id="1274662"/>
    <lineage>
        <taxon>Eukaryota</taxon>
        <taxon>Viridiplantae</taxon>
        <taxon>Chlorophyta</taxon>
        <taxon>core chlorophytes</taxon>
        <taxon>Trebouxiophyceae</taxon>
        <taxon>Trebouxiophyceae incertae sedis</taxon>
        <taxon>Coccomyxaceae</taxon>
        <taxon>Coccomyxa</taxon>
    </lineage>
</organism>
<evidence type="ECO:0000259" key="14">
    <source>
        <dbReference type="PROSITE" id="PS50118"/>
    </source>
</evidence>
<dbReference type="Pfam" id="PF21103">
    <property type="entry name" value="PH1_SSRP1-like"/>
    <property type="match status" value="1"/>
</dbReference>
<evidence type="ECO:0000256" key="9">
    <source>
        <dbReference type="ARBA" id="ARBA00023204"/>
    </source>
</evidence>
<keyword evidence="3 12" id="KW-0158">Chromosome</keyword>
<evidence type="ECO:0000256" key="3">
    <source>
        <dbReference type="ARBA" id="ARBA00022454"/>
    </source>
</evidence>
<evidence type="ECO:0000256" key="13">
    <source>
        <dbReference type="SAM" id="MobiDB-lite"/>
    </source>
</evidence>
<dbReference type="Proteomes" id="UP001314263">
    <property type="component" value="Unassembled WGS sequence"/>
</dbReference>
<dbReference type="Pfam" id="PF08512">
    <property type="entry name" value="Rttp106-like_middle"/>
    <property type="match status" value="1"/>
</dbReference>
<dbReference type="GO" id="GO:0035101">
    <property type="term" value="C:FACT complex"/>
    <property type="evidence" value="ECO:0007669"/>
    <property type="project" value="TreeGrafter"/>
</dbReference>
<dbReference type="FunFam" id="1.10.30.10:FF:000016">
    <property type="entry name" value="FACT complex subunit SSRP1"/>
    <property type="match status" value="1"/>
</dbReference>
<keyword evidence="7 11" id="KW-0238">DNA-binding</keyword>
<comment type="caution">
    <text evidence="15">The sequence shown here is derived from an EMBL/GenBank/DDBJ whole genome shotgun (WGS) entry which is preliminary data.</text>
</comment>
<protein>
    <recommendedName>
        <fullName evidence="12">FACT complex subunit SSRP1</fullName>
    </recommendedName>
</protein>
<feature type="region of interest" description="Disordered" evidence="13">
    <location>
        <begin position="609"/>
        <end position="682"/>
    </location>
</feature>
<dbReference type="GO" id="GO:0042393">
    <property type="term" value="F:histone binding"/>
    <property type="evidence" value="ECO:0007669"/>
    <property type="project" value="TreeGrafter"/>
</dbReference>
<dbReference type="SUPFAM" id="SSF47095">
    <property type="entry name" value="HMG-box"/>
    <property type="match status" value="1"/>
</dbReference>
<dbReference type="InterPro" id="IPR000969">
    <property type="entry name" value="SSRP1/POB3"/>
</dbReference>
<evidence type="ECO:0000256" key="1">
    <source>
        <dbReference type="ARBA" id="ARBA00010060"/>
    </source>
</evidence>
<reference evidence="15 16" key="1">
    <citation type="submission" date="2023-10" db="EMBL/GenBank/DDBJ databases">
        <authorList>
            <person name="Maclean D."/>
            <person name="Macfadyen A."/>
        </authorList>
    </citation>
    <scope>NUCLEOTIDE SEQUENCE [LARGE SCALE GENOMIC DNA]</scope>
</reference>
<keyword evidence="6 12" id="KW-0805">Transcription regulation</keyword>
<comment type="function">
    <text evidence="12">Component of the FACT complex, a general chromatin factor that acts to reorganize nucleosomes. The FACT complex is involved in multiple processes that require DNA as a template such as mRNA elongation, DNA replication and DNA repair. During transcription elongation the FACT complex acts as a histone chaperone that both destabilizes and restores nucleosomal structure. It facilitates the passage of RNA polymerase II and transcription by promoting the dissociation of one histone H2A-H2B dimer from the nucleosome, then subsequently promotes the reestablishment of the nucleosome following the passage of RNA polymerase II.</text>
</comment>
<dbReference type="GO" id="GO:0006260">
    <property type="term" value="P:DNA replication"/>
    <property type="evidence" value="ECO:0007669"/>
    <property type="project" value="UniProtKB-KW"/>
</dbReference>
<dbReference type="Pfam" id="PF00505">
    <property type="entry name" value="HMG_box"/>
    <property type="match status" value="1"/>
</dbReference>
<dbReference type="Pfam" id="PF03531">
    <property type="entry name" value="SSrecog"/>
    <property type="match status" value="1"/>
</dbReference>
<keyword evidence="10 11" id="KW-0539">Nucleus</keyword>
<comment type="subunit">
    <text evidence="2">Component of the FACT complex, a stable heterodimer of SPT16 and SSRP1.</text>
</comment>
<evidence type="ECO:0000256" key="7">
    <source>
        <dbReference type="ARBA" id="ARBA00023125"/>
    </source>
</evidence>
<dbReference type="GO" id="GO:0006281">
    <property type="term" value="P:DNA repair"/>
    <property type="evidence" value="ECO:0007669"/>
    <property type="project" value="UniProtKB-KW"/>
</dbReference>
<dbReference type="CDD" id="cd13231">
    <property type="entry name" value="PH2_SSRP1-like"/>
    <property type="match status" value="1"/>
</dbReference>
<feature type="compositionally biased region" description="Basic residues" evidence="13">
    <location>
        <begin position="641"/>
        <end position="652"/>
    </location>
</feature>
<dbReference type="Gene3D" id="1.10.30.10">
    <property type="entry name" value="High mobility group box domain"/>
    <property type="match status" value="1"/>
</dbReference>
<name>A0AAV1IDC3_9CHLO</name>
<dbReference type="InterPro" id="IPR011993">
    <property type="entry name" value="PH-like_dom_sf"/>
</dbReference>
<dbReference type="PRINTS" id="PR00887">
    <property type="entry name" value="SSRCOGNITION"/>
</dbReference>
<keyword evidence="8 12" id="KW-0804">Transcription</keyword>
<dbReference type="AlphaFoldDB" id="A0AAV1IDC3"/>
<dbReference type="GO" id="GO:0031491">
    <property type="term" value="F:nucleosome binding"/>
    <property type="evidence" value="ECO:0007669"/>
    <property type="project" value="TreeGrafter"/>
</dbReference>
<dbReference type="PROSITE" id="PS50118">
    <property type="entry name" value="HMG_BOX_2"/>
    <property type="match status" value="1"/>
</dbReference>
<dbReference type="InterPro" id="IPR038167">
    <property type="entry name" value="SSRP1_sf"/>
</dbReference>
<accession>A0AAV1IDC3</accession>
<evidence type="ECO:0000256" key="4">
    <source>
        <dbReference type="ARBA" id="ARBA00022705"/>
    </source>
</evidence>
<evidence type="ECO:0000256" key="6">
    <source>
        <dbReference type="ARBA" id="ARBA00023015"/>
    </source>
</evidence>
<dbReference type="InterPro" id="IPR035417">
    <property type="entry name" value="SSRP1/POB3_N"/>
</dbReference>
<dbReference type="CDD" id="cd13230">
    <property type="entry name" value="PH1_SSRP1-like"/>
    <property type="match status" value="1"/>
</dbReference>
<evidence type="ECO:0000313" key="16">
    <source>
        <dbReference type="Proteomes" id="UP001314263"/>
    </source>
</evidence>
<dbReference type="SMART" id="SM00398">
    <property type="entry name" value="HMG"/>
    <property type="match status" value="1"/>
</dbReference>
<dbReference type="EMBL" id="CAUYUE010000010">
    <property type="protein sequence ID" value="CAK0784212.1"/>
    <property type="molecule type" value="Genomic_DNA"/>
</dbReference>
<keyword evidence="4 12" id="KW-0235">DNA replication</keyword>
<feature type="domain" description="HMG box" evidence="14">
    <location>
        <begin position="559"/>
        <end position="627"/>
    </location>
</feature>
<dbReference type="PANTHER" id="PTHR45849:SF1">
    <property type="entry name" value="FACT COMPLEX SUBUNIT SSRP1"/>
    <property type="match status" value="1"/>
</dbReference>
<proteinExistence type="inferred from homology"/>
<evidence type="ECO:0000256" key="5">
    <source>
        <dbReference type="ARBA" id="ARBA00022763"/>
    </source>
</evidence>
<evidence type="ECO:0000313" key="15">
    <source>
        <dbReference type="EMBL" id="CAK0784212.1"/>
    </source>
</evidence>
<feature type="DNA-binding region" description="HMG box" evidence="11">
    <location>
        <begin position="559"/>
        <end position="627"/>
    </location>
</feature>
<dbReference type="GO" id="GO:0003677">
    <property type="term" value="F:DNA binding"/>
    <property type="evidence" value="ECO:0007669"/>
    <property type="project" value="UniProtKB-UniRule"/>
</dbReference>
<evidence type="ECO:0000256" key="11">
    <source>
        <dbReference type="PROSITE-ProRule" id="PRU00267"/>
    </source>
</evidence>
<dbReference type="CDD" id="cd01390">
    <property type="entry name" value="HMG-box_NHP6-like"/>
    <property type="match status" value="1"/>
</dbReference>
<dbReference type="InterPro" id="IPR048993">
    <property type="entry name" value="SSRP1-like_PH1"/>
</dbReference>
<dbReference type="Pfam" id="PF17292">
    <property type="entry name" value="POB3_N"/>
    <property type="match status" value="1"/>
</dbReference>
<feature type="compositionally biased region" description="Basic and acidic residues" evidence="13">
    <location>
        <begin position="609"/>
        <end position="626"/>
    </location>
</feature>
<dbReference type="SMART" id="SM01287">
    <property type="entry name" value="Rtt106"/>
    <property type="match status" value="1"/>
</dbReference>
<comment type="subcellular location">
    <subcellularLocation>
        <location evidence="12">Nucleus</location>
    </subcellularLocation>
    <subcellularLocation>
        <location evidence="12">Chromosome</location>
    </subcellularLocation>
</comment>
<keyword evidence="16" id="KW-1185">Reference proteome</keyword>
<feature type="compositionally biased region" description="Acidic residues" evidence="13">
    <location>
        <begin position="657"/>
        <end position="682"/>
    </location>
</feature>
<dbReference type="Gene3D" id="2.30.29.30">
    <property type="entry name" value="Pleckstrin-homology domain (PH domain)/Phosphotyrosine-binding domain (PTB)"/>
    <property type="match status" value="2"/>
</dbReference>
<feature type="region of interest" description="Disordered" evidence="13">
    <location>
        <begin position="475"/>
        <end position="563"/>
    </location>
</feature>
<evidence type="ECO:0000256" key="8">
    <source>
        <dbReference type="ARBA" id="ARBA00023163"/>
    </source>
</evidence>
<evidence type="ECO:0000256" key="12">
    <source>
        <dbReference type="RuleBase" id="RU364013"/>
    </source>
</evidence>
<dbReference type="Gene3D" id="2.30.29.150">
    <property type="match status" value="1"/>
</dbReference>
<dbReference type="FunFam" id="2.30.29.220:FF:000002">
    <property type="entry name" value="FACT complex subunit SSRP1"/>
    <property type="match status" value="1"/>
</dbReference>
<keyword evidence="9 12" id="KW-0234">DNA repair</keyword>
<gene>
    <name evidence="15" type="ORF">CVIRNUC_007416</name>
</gene>
<dbReference type="SUPFAM" id="SSF50729">
    <property type="entry name" value="PH domain-like"/>
    <property type="match status" value="1"/>
</dbReference>
<evidence type="ECO:0000256" key="10">
    <source>
        <dbReference type="ARBA" id="ARBA00023242"/>
    </source>
</evidence>
<comment type="similarity">
    <text evidence="1 12">Belongs to the SSRP1 family.</text>
</comment>
<dbReference type="InterPro" id="IPR050454">
    <property type="entry name" value="RTT106/SSRP1_HistChap/FACT"/>
</dbReference>
<sequence length="682" mass="74860">MTDNSIAQQYGNIVLAHRSGTSIGNLKVNNGGVAWNKAGGGKEIKVAAKDIDGFYWAKTTRGSQLGVKRKGASDIQFLGFREKDVDDVRQALHGVAHDIEEQEVSISGWNWGNAAVDTATMVFTVGSKPAFRIPLKDVNQVQQSKEEVLLEFAIDDTAGGDNEDALTEIGFFVPKEATGFQDGEEQPAKVLHDMIMPHTDSGAAVGDAIVSFGAVAVLAPRGRFEVELYGSFMKLLGQAQDYRVQYDAIVRIFVLPKSHAPHTLVVISLDPPIRKGQTHYPHILVQFPSDEEISAELEISDELFEAKNQACGGRLSKQLEGPAYDAFARTLRGLANSKITKPGQFRTEDGSGYAVRCSLKADDGYLYPLEKGFFYVHKPPTLLVYDEVESIEFMRQGAGVLSNSAKTFDLAVRMKHDQEHVFRGIQKGEWLNLFTFIRQKRLRIENLREAEAGPSGPGLPVDFGADIDTGLAQLDATGGMMDDDDEEDADFDDGGGSDDEDDDDSELSGMSDADDEETKKKATKAAAKPKADKPKPEKKRAAPAAKKETKKAKKDPNAPKRGLSAFMYFSNAKRDEVKKENPDLAFGEVGKRLGELWKEVTPTEKSKFEEMAKKDKARYEKEKAAYEKSGGAGESAAAAPKKAKAAPKKAAKKKEEEPEEEDDDDEEDVKEEDDDEDEDDDE</sequence>
<dbReference type="PANTHER" id="PTHR45849">
    <property type="entry name" value="FACT COMPLEX SUBUNIT SSRP1"/>
    <property type="match status" value="1"/>
</dbReference>
<dbReference type="InterPro" id="IPR036910">
    <property type="entry name" value="HMG_box_dom_sf"/>
</dbReference>